<keyword evidence="5" id="KW-0677">Repeat</keyword>
<dbReference type="CDD" id="cd00063">
    <property type="entry name" value="FN3"/>
    <property type="match status" value="1"/>
</dbReference>
<comment type="subcellular location">
    <subcellularLocation>
        <location evidence="1">Membrane</location>
        <topology evidence="1">Single-pass membrane protein</topology>
    </subcellularLocation>
</comment>
<dbReference type="SUPFAM" id="SSF49265">
    <property type="entry name" value="Fibronectin type III"/>
    <property type="match status" value="1"/>
</dbReference>
<feature type="binding site" evidence="12">
    <location>
        <position position="686"/>
    </location>
    <ligand>
        <name>ATP</name>
        <dbReference type="ChEBI" id="CHEBI:30616"/>
    </ligand>
</feature>
<dbReference type="InterPro" id="IPR017441">
    <property type="entry name" value="Protein_kinase_ATP_BS"/>
</dbReference>
<feature type="transmembrane region" description="Helical" evidence="14">
    <location>
        <begin position="591"/>
        <end position="611"/>
    </location>
</feature>
<evidence type="ECO:0000256" key="14">
    <source>
        <dbReference type="SAM" id="Phobius"/>
    </source>
</evidence>
<name>A0ABP1S506_9HEXA</name>
<dbReference type="InterPro" id="IPR013783">
    <property type="entry name" value="Ig-like_fold"/>
</dbReference>
<dbReference type="EMBL" id="CAXLJM020000160">
    <property type="protein sequence ID" value="CAL8143643.1"/>
    <property type="molecule type" value="Genomic_DNA"/>
</dbReference>
<keyword evidence="6" id="KW-0418">Kinase</keyword>
<feature type="compositionally biased region" description="Basic and acidic residues" evidence="13">
    <location>
        <begin position="9"/>
        <end position="22"/>
    </location>
</feature>
<evidence type="ECO:0000256" key="1">
    <source>
        <dbReference type="ARBA" id="ARBA00004167"/>
    </source>
</evidence>
<evidence type="ECO:0000256" key="8">
    <source>
        <dbReference type="ARBA" id="ARBA00023136"/>
    </source>
</evidence>
<dbReference type="PANTHER" id="PTHR24416:SF611">
    <property type="entry name" value="TYROSINE-PROTEIN KINASE TRANSMEMBRANE RECEPTOR ROR"/>
    <property type="match status" value="1"/>
</dbReference>
<dbReference type="PANTHER" id="PTHR24416">
    <property type="entry name" value="TYROSINE-PROTEIN KINASE RECEPTOR"/>
    <property type="match status" value="1"/>
</dbReference>
<keyword evidence="9" id="KW-0675">Receptor</keyword>
<dbReference type="PROSITE" id="PS50011">
    <property type="entry name" value="PROTEIN_KINASE_DOM"/>
    <property type="match status" value="1"/>
</dbReference>
<dbReference type="Gene3D" id="1.10.510.10">
    <property type="entry name" value="Transferase(Phosphotransferase) domain 1"/>
    <property type="match status" value="1"/>
</dbReference>
<keyword evidence="12" id="KW-0547">Nucleotide-binding</keyword>
<feature type="compositionally biased region" description="Pro residues" evidence="13">
    <location>
        <begin position="994"/>
        <end position="1005"/>
    </location>
</feature>
<feature type="domain" description="Protein kinase" evidence="15">
    <location>
        <begin position="655"/>
        <end position="966"/>
    </location>
</feature>
<evidence type="ECO:0000256" key="2">
    <source>
        <dbReference type="ARBA" id="ARBA00011902"/>
    </source>
</evidence>
<evidence type="ECO:0000259" key="15">
    <source>
        <dbReference type="PROSITE" id="PS50011"/>
    </source>
</evidence>
<dbReference type="Gene3D" id="2.60.40.10">
    <property type="entry name" value="Immunoglobulins"/>
    <property type="match status" value="1"/>
</dbReference>
<dbReference type="SMART" id="SM00060">
    <property type="entry name" value="FN3"/>
    <property type="match status" value="2"/>
</dbReference>
<dbReference type="SUPFAM" id="SSF56112">
    <property type="entry name" value="Protein kinase-like (PK-like)"/>
    <property type="match status" value="1"/>
</dbReference>
<organism evidence="17 18">
    <name type="scientific">Orchesella dallaii</name>
    <dbReference type="NCBI Taxonomy" id="48710"/>
    <lineage>
        <taxon>Eukaryota</taxon>
        <taxon>Metazoa</taxon>
        <taxon>Ecdysozoa</taxon>
        <taxon>Arthropoda</taxon>
        <taxon>Hexapoda</taxon>
        <taxon>Collembola</taxon>
        <taxon>Entomobryomorpha</taxon>
        <taxon>Entomobryoidea</taxon>
        <taxon>Orchesellidae</taxon>
        <taxon>Orchesellinae</taxon>
        <taxon>Orchesella</taxon>
    </lineage>
</organism>
<feature type="region of interest" description="Disordered" evidence="13">
    <location>
        <begin position="1"/>
        <end position="25"/>
    </location>
</feature>
<dbReference type="EC" id="2.7.10.1" evidence="2"/>
<sequence>MHQIPIENSRQEVKAGRQRTERMSSISRKRSWPWKFLLIINLLSLAVLTSCIPEEVMEITDSSVKNLTSSEPSVKESTSALVHRHQNHNKDHHHQRRHQQQKRNDGEHEEGVTNDHPTEENEPDNHSASSAPALFEGDTDVFPFGYWIRVAQAKAMAISVENGTIPKLEVPSHIMKPGLCSKENQDKCRSIDSKCADEEAKRLHEELRENEEMDTKSKMPEYMQAIWNKCGNNYSYTQFDDNDTLFAPNNIVNPRIMFHCNSHVASTEFVSNFRMEYPGSIAPPSYIPSDVIPRYFVIEMAHQRGKWEIPSVQPYWFFRFNTKVDETYQIRVTAVSPKYIYPPVMSDPIKIYEYSKLEHIKKKTAQPLNLRANVSVDNGAARPSPSALLRWESGSGYNASCDFDVFYMDEDVYQTERKKAEESFWVKFDSLKFETNYTIKVIEKFGGNLESEALSMTLHVPSCFELRGYSFDLCRPPPPKNVRLVNATETSFWIKWDPPNYANASNRIISYNLTVHWIYTTPSVDKYNTHKIFSGGVPGNTTAIEIKNKSHPSSQFRVLVTAISSSGPSASSWDVFYLNGPSYNAWTVRKMLILFFALFGVIGLVGFFCLIKNFHERRQRRKERQEKFENYEKEDLQLPQIDRDAAKWEIDYCNLSLGDQIGEGYFGLVRRGVLSQRGRKLTVAVKTLRDDVNRDPKKCLEEFEILKNLDPGHVHVVGLIGIVKSDVPLLVVEFCDGGNLQMFLRQADTKNFGRKYSPSATPSTSGGSSMARYSAEKKVQVRMVTNDAYFASNGIEQPQQELTLVDLLSFSRQIACGMEFLSTNKVVHRDLATRNILLSGRNRILKISDFGLSKDVYEQNLYKISSKGSIPVKWLAPECLLKDVYTIESDVWSYGILLWEIFTYGGCPYPGVETRKVFDLLKDGYRMDRPEHCPQDLYVLMKACWEEEPCDRPDFTSIRLILEDIIEKTTQVTYLNLETANPSSCDYTNTGHEPPLPPSRKPLPRIPFQRMDDDSI</sequence>
<feature type="compositionally biased region" description="Polar residues" evidence="13">
    <location>
        <begin position="64"/>
        <end position="80"/>
    </location>
</feature>
<keyword evidence="10" id="KW-0325">Glycoprotein</keyword>
<keyword evidence="4 14" id="KW-0812">Transmembrane</keyword>
<evidence type="ECO:0000256" key="12">
    <source>
        <dbReference type="PROSITE-ProRule" id="PRU10141"/>
    </source>
</evidence>
<keyword evidence="3" id="KW-0808">Transferase</keyword>
<dbReference type="Gene3D" id="3.30.200.20">
    <property type="entry name" value="Phosphorylase Kinase, domain 1"/>
    <property type="match status" value="1"/>
</dbReference>
<dbReference type="InterPro" id="IPR036116">
    <property type="entry name" value="FN3_sf"/>
</dbReference>
<gene>
    <name evidence="17" type="ORF">ODALV1_LOCUS29772</name>
</gene>
<dbReference type="InterPro" id="IPR003961">
    <property type="entry name" value="FN3_dom"/>
</dbReference>
<dbReference type="SMART" id="SM00219">
    <property type="entry name" value="TyrKc"/>
    <property type="match status" value="1"/>
</dbReference>
<dbReference type="InterPro" id="IPR050122">
    <property type="entry name" value="RTK"/>
</dbReference>
<dbReference type="PROSITE" id="PS50853">
    <property type="entry name" value="FN3"/>
    <property type="match status" value="1"/>
</dbReference>
<accession>A0ABP1S506</accession>
<evidence type="ECO:0000256" key="6">
    <source>
        <dbReference type="ARBA" id="ARBA00022777"/>
    </source>
</evidence>
<feature type="domain" description="Fibronectin type-III" evidence="16">
    <location>
        <begin position="478"/>
        <end position="582"/>
    </location>
</feature>
<evidence type="ECO:0000256" key="7">
    <source>
        <dbReference type="ARBA" id="ARBA00022989"/>
    </source>
</evidence>
<evidence type="ECO:0000256" key="11">
    <source>
        <dbReference type="ARBA" id="ARBA00051243"/>
    </source>
</evidence>
<evidence type="ECO:0000256" key="13">
    <source>
        <dbReference type="SAM" id="MobiDB-lite"/>
    </source>
</evidence>
<dbReference type="Pfam" id="PF07714">
    <property type="entry name" value="PK_Tyr_Ser-Thr"/>
    <property type="match status" value="1"/>
</dbReference>
<proteinExistence type="predicted"/>
<comment type="caution">
    <text evidence="17">The sequence shown here is derived from an EMBL/GenBank/DDBJ whole genome shotgun (WGS) entry which is preliminary data.</text>
</comment>
<dbReference type="InterPro" id="IPR020635">
    <property type="entry name" value="Tyr_kinase_cat_dom"/>
</dbReference>
<dbReference type="PROSITE" id="PS00107">
    <property type="entry name" value="PROTEIN_KINASE_ATP"/>
    <property type="match status" value="1"/>
</dbReference>
<keyword evidence="18" id="KW-1185">Reference proteome</keyword>
<dbReference type="CDD" id="cd00192">
    <property type="entry name" value="PTKc"/>
    <property type="match status" value="1"/>
</dbReference>
<dbReference type="InterPro" id="IPR008266">
    <property type="entry name" value="Tyr_kinase_AS"/>
</dbReference>
<evidence type="ECO:0000313" key="17">
    <source>
        <dbReference type="EMBL" id="CAL8143643.1"/>
    </source>
</evidence>
<keyword evidence="8 14" id="KW-0472">Membrane</keyword>
<feature type="compositionally biased region" description="Basic and acidic residues" evidence="13">
    <location>
        <begin position="102"/>
        <end position="125"/>
    </location>
</feature>
<dbReference type="Proteomes" id="UP001642540">
    <property type="component" value="Unassembled WGS sequence"/>
</dbReference>
<evidence type="ECO:0000256" key="4">
    <source>
        <dbReference type="ARBA" id="ARBA00022692"/>
    </source>
</evidence>
<dbReference type="InterPro" id="IPR011009">
    <property type="entry name" value="Kinase-like_dom_sf"/>
</dbReference>
<keyword evidence="7 14" id="KW-1133">Transmembrane helix</keyword>
<dbReference type="InterPro" id="IPR000719">
    <property type="entry name" value="Prot_kinase_dom"/>
</dbReference>
<dbReference type="InterPro" id="IPR001245">
    <property type="entry name" value="Ser-Thr/Tyr_kinase_cat_dom"/>
</dbReference>
<dbReference type="PROSITE" id="PS00109">
    <property type="entry name" value="PROTEIN_KINASE_TYR"/>
    <property type="match status" value="1"/>
</dbReference>
<evidence type="ECO:0000256" key="5">
    <source>
        <dbReference type="ARBA" id="ARBA00022737"/>
    </source>
</evidence>
<feature type="region of interest" description="Disordered" evidence="13">
    <location>
        <begin position="64"/>
        <end position="134"/>
    </location>
</feature>
<dbReference type="Pfam" id="PF00041">
    <property type="entry name" value="fn3"/>
    <property type="match status" value="1"/>
</dbReference>
<feature type="region of interest" description="Disordered" evidence="13">
    <location>
        <begin position="985"/>
        <end position="1016"/>
    </location>
</feature>
<keyword evidence="12" id="KW-0067">ATP-binding</keyword>
<feature type="compositionally biased region" description="Basic residues" evidence="13">
    <location>
        <begin position="82"/>
        <end position="101"/>
    </location>
</feature>
<evidence type="ECO:0000256" key="9">
    <source>
        <dbReference type="ARBA" id="ARBA00023170"/>
    </source>
</evidence>
<protein>
    <recommendedName>
        <fullName evidence="2">receptor protein-tyrosine kinase</fullName>
        <ecNumber evidence="2">2.7.10.1</ecNumber>
    </recommendedName>
</protein>
<evidence type="ECO:0000313" key="18">
    <source>
        <dbReference type="Proteomes" id="UP001642540"/>
    </source>
</evidence>
<reference evidence="17 18" key="1">
    <citation type="submission" date="2024-08" db="EMBL/GenBank/DDBJ databases">
        <authorList>
            <person name="Cucini C."/>
            <person name="Frati F."/>
        </authorList>
    </citation>
    <scope>NUCLEOTIDE SEQUENCE [LARGE SCALE GENOMIC DNA]</scope>
</reference>
<evidence type="ECO:0000259" key="16">
    <source>
        <dbReference type="PROSITE" id="PS50853"/>
    </source>
</evidence>
<comment type="catalytic activity">
    <reaction evidence="11">
        <text>L-tyrosyl-[protein] + ATP = O-phospho-L-tyrosyl-[protein] + ADP + H(+)</text>
        <dbReference type="Rhea" id="RHEA:10596"/>
        <dbReference type="Rhea" id="RHEA-COMP:10136"/>
        <dbReference type="Rhea" id="RHEA-COMP:20101"/>
        <dbReference type="ChEBI" id="CHEBI:15378"/>
        <dbReference type="ChEBI" id="CHEBI:30616"/>
        <dbReference type="ChEBI" id="CHEBI:46858"/>
        <dbReference type="ChEBI" id="CHEBI:61978"/>
        <dbReference type="ChEBI" id="CHEBI:456216"/>
        <dbReference type="EC" id="2.7.10.1"/>
    </reaction>
</comment>
<evidence type="ECO:0000256" key="10">
    <source>
        <dbReference type="ARBA" id="ARBA00023180"/>
    </source>
</evidence>
<evidence type="ECO:0000256" key="3">
    <source>
        <dbReference type="ARBA" id="ARBA00022679"/>
    </source>
</evidence>